<dbReference type="PANTHER" id="PTHR46552">
    <property type="entry name" value="NADH-UBIQUINONE OXIDOREDUCTASE CHAIN 2"/>
    <property type="match status" value="1"/>
</dbReference>
<dbReference type="EC" id="7.1.1.2" evidence="3 17"/>
<comment type="subcellular location">
    <subcellularLocation>
        <location evidence="1 17">Mitochondrion inner membrane</location>
        <topology evidence="1 17">Multi-pass membrane protein</topology>
    </subcellularLocation>
</comment>
<keyword evidence="5" id="KW-0813">Transport</keyword>
<dbReference type="GO" id="GO:0006120">
    <property type="term" value="P:mitochondrial electron transport, NADH to ubiquinone"/>
    <property type="evidence" value="ECO:0007669"/>
    <property type="project" value="InterPro"/>
</dbReference>
<dbReference type="GO" id="GO:0008137">
    <property type="term" value="F:NADH dehydrogenase (ubiquinone) activity"/>
    <property type="evidence" value="ECO:0007669"/>
    <property type="project" value="UniProtKB-EC"/>
</dbReference>
<feature type="transmembrane region" description="Helical" evidence="17">
    <location>
        <begin position="5"/>
        <end position="21"/>
    </location>
</feature>
<evidence type="ECO:0000256" key="17">
    <source>
        <dbReference type="RuleBase" id="RU003403"/>
    </source>
</evidence>
<dbReference type="Pfam" id="PF00361">
    <property type="entry name" value="Proton_antipo_M"/>
    <property type="match status" value="1"/>
</dbReference>
<evidence type="ECO:0000259" key="18">
    <source>
        <dbReference type="Pfam" id="PF00361"/>
    </source>
</evidence>
<feature type="transmembrane region" description="Helical" evidence="17">
    <location>
        <begin position="178"/>
        <end position="199"/>
    </location>
</feature>
<evidence type="ECO:0000313" key="22">
    <source>
        <dbReference type="EMBL" id="BAH86302.1"/>
    </source>
</evidence>
<keyword evidence="10 17" id="KW-0249">Electron transport</keyword>
<evidence type="ECO:0000256" key="15">
    <source>
        <dbReference type="ARBA" id="ARBA00023136"/>
    </source>
</evidence>
<dbReference type="PRINTS" id="PR01436">
    <property type="entry name" value="NADHDHGNASE2"/>
</dbReference>
<name>C6L2Y9_BRALA</name>
<evidence type="ECO:0000256" key="16">
    <source>
        <dbReference type="ARBA" id="ARBA00049551"/>
    </source>
</evidence>
<keyword evidence="11 17" id="KW-1133">Transmembrane helix</keyword>
<keyword evidence="15 17" id="KW-0472">Membrane</keyword>
<evidence type="ECO:0000256" key="2">
    <source>
        <dbReference type="ARBA" id="ARBA00007012"/>
    </source>
</evidence>
<evidence type="ECO:0000313" key="20">
    <source>
        <dbReference type="EMBL" id="BAH86224.1"/>
    </source>
</evidence>
<sequence length="346" mass="37632">MSPYISPLFGVAMSVSVLLIMSSSHWVFMWLGLELGTLAFVPILTWWHSSLEVEATVKYFIVQAMAAAMFFFGGLVSTGTEYISSLNQIVGNTGEVMIMLAVAMKLGLAPFHYWVVDVVQGLNYIPGMVLLTWQKVPGLMVLTQLGTTYNSFFLLTFGVLSALLGGLGGLGQTQVRKLLAFSSIAHLGWLVSGCVIGSLLGITYFALYVVLSLPVFLFLHLLNAVHLNHLRMSLMFNPASGMLVGIGFLSLGGLPPFLGFFGKWLLLTHLVDGFLLGLAIMLIVGTLVSLFYYLRVSYLCLVILGPQQVMIGLSWRKIYMTNLVSGMVVLNMIGLVLVGGVSCLPK</sequence>
<protein>
    <recommendedName>
        <fullName evidence="4 17">NADH-ubiquinone oxidoreductase chain 2</fullName>
        <ecNumber evidence="3 17">7.1.1.2</ecNumber>
    </recommendedName>
</protein>
<keyword evidence="6 17" id="KW-0679">Respiratory chain</keyword>
<organism evidence="19">
    <name type="scientific">Branchiostoma lanceolatum</name>
    <name type="common">Common lancelet</name>
    <name type="synonym">Amphioxus lanceolatum</name>
    <dbReference type="NCBI Taxonomy" id="7740"/>
    <lineage>
        <taxon>Eukaryota</taxon>
        <taxon>Metazoa</taxon>
        <taxon>Chordata</taxon>
        <taxon>Cephalochordata</taxon>
        <taxon>Leptocardii</taxon>
        <taxon>Amphioxiformes</taxon>
        <taxon>Branchiostomatidae</taxon>
        <taxon>Branchiostoma</taxon>
    </lineage>
</organism>
<keyword evidence="13 17" id="KW-0830">Ubiquinone</keyword>
<feature type="transmembrane region" description="Helical" evidence="17">
    <location>
        <begin position="274"/>
        <end position="293"/>
    </location>
</feature>
<comment type="catalytic activity">
    <reaction evidence="16 17">
        <text>a ubiquinone + NADH + 5 H(+)(in) = a ubiquinol + NAD(+) + 4 H(+)(out)</text>
        <dbReference type="Rhea" id="RHEA:29091"/>
        <dbReference type="Rhea" id="RHEA-COMP:9565"/>
        <dbReference type="Rhea" id="RHEA-COMP:9566"/>
        <dbReference type="ChEBI" id="CHEBI:15378"/>
        <dbReference type="ChEBI" id="CHEBI:16389"/>
        <dbReference type="ChEBI" id="CHEBI:17976"/>
        <dbReference type="ChEBI" id="CHEBI:57540"/>
        <dbReference type="ChEBI" id="CHEBI:57945"/>
        <dbReference type="EC" id="7.1.1.2"/>
    </reaction>
</comment>
<evidence type="ECO:0000313" key="19">
    <source>
        <dbReference type="EMBL" id="BAH86198.1"/>
    </source>
</evidence>
<dbReference type="InterPro" id="IPR001750">
    <property type="entry name" value="ND/Mrp_TM"/>
</dbReference>
<evidence type="ECO:0000256" key="6">
    <source>
        <dbReference type="ARBA" id="ARBA00022660"/>
    </source>
</evidence>
<keyword evidence="9 17" id="KW-1278">Translocase</keyword>
<evidence type="ECO:0000256" key="8">
    <source>
        <dbReference type="ARBA" id="ARBA00022792"/>
    </source>
</evidence>
<keyword evidence="7 17" id="KW-0812">Transmembrane</keyword>
<feature type="transmembrane region" description="Helical" evidence="17">
    <location>
        <begin position="152"/>
        <end position="171"/>
    </location>
</feature>
<evidence type="ECO:0000256" key="7">
    <source>
        <dbReference type="ARBA" id="ARBA00022692"/>
    </source>
</evidence>
<evidence type="ECO:0000256" key="12">
    <source>
        <dbReference type="ARBA" id="ARBA00023027"/>
    </source>
</evidence>
<feature type="transmembrane region" description="Helical" evidence="17">
    <location>
        <begin position="59"/>
        <end position="76"/>
    </location>
</feature>
<feature type="transmembrane region" description="Helical" evidence="17">
    <location>
        <begin position="205"/>
        <end position="222"/>
    </location>
</feature>
<dbReference type="EMBL" id="AB478568">
    <property type="protein sequence ID" value="BAH86250.1"/>
    <property type="molecule type" value="Genomic_DNA"/>
</dbReference>
<feature type="transmembrane region" description="Helical" evidence="17">
    <location>
        <begin position="234"/>
        <end position="254"/>
    </location>
</feature>
<reference evidence="19" key="1">
    <citation type="submission" date="2009-01" db="EMBL/GenBank/DDBJ databases">
        <title>Branchiostoma mitochondrial DNA, complete genome.</title>
        <authorList>
            <person name="Takada Y."/>
            <person name="Imai T."/>
        </authorList>
    </citation>
    <scope>NUCLEOTIDE SEQUENCE</scope>
    <source>
        <strain evidence="19">Bl-M01</strain>
        <strain evidence="20">Bl-M03</strain>
        <strain evidence="22">Bl-M06</strain>
        <strain evidence="21">Bl-M07</strain>
    </source>
</reference>
<evidence type="ECO:0000256" key="4">
    <source>
        <dbReference type="ARBA" id="ARBA00021008"/>
    </source>
</evidence>
<keyword evidence="12 17" id="KW-0520">NAD</keyword>
<accession>C6L2Y9</accession>
<proteinExistence type="inferred from homology"/>
<evidence type="ECO:0000256" key="10">
    <source>
        <dbReference type="ARBA" id="ARBA00022982"/>
    </source>
</evidence>
<dbReference type="AlphaFoldDB" id="C6L2Y9"/>
<comment type="function">
    <text evidence="17">Core subunit of the mitochondrial membrane respiratory chain NADH dehydrogenase (Complex I) which catalyzes electron transfer from NADH through the respiratory chain, using ubiquinone as an electron acceptor. Essential for the catalytic activity and assembly of complex I.</text>
</comment>
<evidence type="ECO:0000256" key="11">
    <source>
        <dbReference type="ARBA" id="ARBA00022989"/>
    </source>
</evidence>
<evidence type="ECO:0000256" key="3">
    <source>
        <dbReference type="ARBA" id="ARBA00012944"/>
    </source>
</evidence>
<keyword evidence="14 17" id="KW-0496">Mitochondrion</keyword>
<dbReference type="PANTHER" id="PTHR46552:SF1">
    <property type="entry name" value="NADH-UBIQUINONE OXIDOREDUCTASE CHAIN 2"/>
    <property type="match status" value="1"/>
</dbReference>
<geneLocation type="mitochondrion" evidence="19"/>
<dbReference type="GO" id="GO:0005743">
    <property type="term" value="C:mitochondrial inner membrane"/>
    <property type="evidence" value="ECO:0007669"/>
    <property type="project" value="UniProtKB-SubCell"/>
</dbReference>
<dbReference type="InterPro" id="IPR050175">
    <property type="entry name" value="Complex_I_Subunit_2"/>
</dbReference>
<feature type="transmembrane region" description="Helical" evidence="17">
    <location>
        <begin position="324"/>
        <end position="344"/>
    </location>
</feature>
<keyword evidence="8 17" id="KW-0999">Mitochondrion inner membrane</keyword>
<feature type="domain" description="NADH:quinone oxidoreductase/Mrp antiporter transmembrane" evidence="18">
    <location>
        <begin position="23"/>
        <end position="286"/>
    </location>
</feature>
<dbReference type="EMBL" id="AB478564">
    <property type="protein sequence ID" value="BAH86198.1"/>
    <property type="molecule type" value="Genomic_DNA"/>
</dbReference>
<evidence type="ECO:0000256" key="14">
    <source>
        <dbReference type="ARBA" id="ARBA00023128"/>
    </source>
</evidence>
<comment type="similarity">
    <text evidence="2 17">Belongs to the complex I subunit 2 family.</text>
</comment>
<gene>
    <name evidence="19" type="primary">ND2</name>
</gene>
<dbReference type="EMBL" id="AB478566">
    <property type="protein sequence ID" value="BAH86224.1"/>
    <property type="molecule type" value="Genomic_DNA"/>
</dbReference>
<dbReference type="InterPro" id="IPR003917">
    <property type="entry name" value="NADH_UbQ_OxRdtase_chain2"/>
</dbReference>
<evidence type="ECO:0000256" key="9">
    <source>
        <dbReference type="ARBA" id="ARBA00022967"/>
    </source>
</evidence>
<evidence type="ECO:0000256" key="5">
    <source>
        <dbReference type="ARBA" id="ARBA00022448"/>
    </source>
</evidence>
<evidence type="ECO:0000256" key="13">
    <source>
        <dbReference type="ARBA" id="ARBA00023075"/>
    </source>
</evidence>
<dbReference type="EMBL" id="AB478572">
    <property type="protein sequence ID" value="BAH86302.1"/>
    <property type="molecule type" value="Genomic_DNA"/>
</dbReference>
<evidence type="ECO:0000256" key="1">
    <source>
        <dbReference type="ARBA" id="ARBA00004448"/>
    </source>
</evidence>
<feature type="transmembrane region" description="Helical" evidence="17">
    <location>
        <begin position="96"/>
        <end position="116"/>
    </location>
</feature>
<evidence type="ECO:0000313" key="21">
    <source>
        <dbReference type="EMBL" id="BAH86250.1"/>
    </source>
</evidence>
<feature type="transmembrane region" description="Helical" evidence="17">
    <location>
        <begin position="27"/>
        <end position="47"/>
    </location>
</feature>